<reference evidence="2" key="3">
    <citation type="submission" date="2015-06" db="UniProtKB">
        <authorList>
            <consortium name="EnsemblMetazoa"/>
        </authorList>
    </citation>
    <scope>IDENTIFICATION</scope>
</reference>
<sequence>MPAISNTLQLQLNSTQQLPRNHTNIVLLCHNHTSTVCNTINSLKSNLILNSLLSAKLKHHYPAQQEPSYHSYPSHLHSYLNRINNIILDQCNLCNSPLHTSPHLFNCFANPTTLTTADLRADSVVVARFMDIYHSELLPSSMNLEAHFTTKANHIGSNEDIMKTLLSHEKSSMEKNSEMMPEVEKKIQLFQGSKTN</sequence>
<keyword evidence="3" id="KW-1185">Reference proteome</keyword>
<reference evidence="1 3" key="2">
    <citation type="journal article" date="2013" name="Nature">
        <title>Insights into bilaterian evolution from three spiralian genomes.</title>
        <authorList>
            <person name="Simakov O."/>
            <person name="Marletaz F."/>
            <person name="Cho S.J."/>
            <person name="Edsinger-Gonzales E."/>
            <person name="Havlak P."/>
            <person name="Hellsten U."/>
            <person name="Kuo D.H."/>
            <person name="Larsson T."/>
            <person name="Lv J."/>
            <person name="Arendt D."/>
            <person name="Savage R."/>
            <person name="Osoegawa K."/>
            <person name="de Jong P."/>
            <person name="Grimwood J."/>
            <person name="Chapman J.A."/>
            <person name="Shapiro H."/>
            <person name="Aerts A."/>
            <person name="Otillar R.P."/>
            <person name="Terry A.Y."/>
            <person name="Boore J.L."/>
            <person name="Grigoriev I.V."/>
            <person name="Lindberg D.R."/>
            <person name="Seaver E.C."/>
            <person name="Weisblat D.A."/>
            <person name="Putnam N.H."/>
            <person name="Rokhsar D.S."/>
        </authorList>
    </citation>
    <scope>NUCLEOTIDE SEQUENCE</scope>
</reference>
<gene>
    <name evidence="2" type="primary">20208469</name>
    <name evidence="1" type="ORF">HELRODRAFT_182317</name>
</gene>
<dbReference type="OrthoDB" id="10638198at2759"/>
<dbReference type="HOGENOM" id="CLU_1391616_0_0_1"/>
<dbReference type="InParanoid" id="T1FI20"/>
<dbReference type="EMBL" id="KB097727">
    <property type="protein sequence ID" value="ESN91066.1"/>
    <property type="molecule type" value="Genomic_DNA"/>
</dbReference>
<evidence type="ECO:0000313" key="2">
    <source>
        <dbReference type="EnsemblMetazoa" id="HelroP182317"/>
    </source>
</evidence>
<accession>T1FI20</accession>
<dbReference type="AlphaFoldDB" id="T1FI20"/>
<dbReference type="Proteomes" id="UP000015101">
    <property type="component" value="Unassembled WGS sequence"/>
</dbReference>
<proteinExistence type="predicted"/>
<dbReference type="RefSeq" id="XP_009030842.1">
    <property type="nucleotide sequence ID" value="XM_009032594.1"/>
</dbReference>
<dbReference type="EMBL" id="AMQM01008137">
    <property type="status" value="NOT_ANNOTATED_CDS"/>
    <property type="molecule type" value="Genomic_DNA"/>
</dbReference>
<organism evidence="2 3">
    <name type="scientific">Helobdella robusta</name>
    <name type="common">Californian leech</name>
    <dbReference type="NCBI Taxonomy" id="6412"/>
    <lineage>
        <taxon>Eukaryota</taxon>
        <taxon>Metazoa</taxon>
        <taxon>Spiralia</taxon>
        <taxon>Lophotrochozoa</taxon>
        <taxon>Annelida</taxon>
        <taxon>Clitellata</taxon>
        <taxon>Hirudinea</taxon>
        <taxon>Rhynchobdellida</taxon>
        <taxon>Glossiphoniidae</taxon>
        <taxon>Helobdella</taxon>
    </lineage>
</organism>
<dbReference type="CTD" id="20208469"/>
<dbReference type="GeneID" id="20208469"/>
<evidence type="ECO:0000313" key="3">
    <source>
        <dbReference type="Proteomes" id="UP000015101"/>
    </source>
</evidence>
<name>T1FI20_HELRO</name>
<dbReference type="EnsemblMetazoa" id="HelroT182317">
    <property type="protein sequence ID" value="HelroP182317"/>
    <property type="gene ID" value="HelroG182317"/>
</dbReference>
<dbReference type="KEGG" id="hro:HELRODRAFT_182317"/>
<reference evidence="3" key="1">
    <citation type="submission" date="2012-12" db="EMBL/GenBank/DDBJ databases">
        <authorList>
            <person name="Hellsten U."/>
            <person name="Grimwood J."/>
            <person name="Chapman J.A."/>
            <person name="Shapiro H."/>
            <person name="Aerts A."/>
            <person name="Otillar R.P."/>
            <person name="Terry A.Y."/>
            <person name="Boore J.L."/>
            <person name="Simakov O."/>
            <person name="Marletaz F."/>
            <person name="Cho S.-J."/>
            <person name="Edsinger-Gonzales E."/>
            <person name="Havlak P."/>
            <person name="Kuo D.-H."/>
            <person name="Larsson T."/>
            <person name="Lv J."/>
            <person name="Arendt D."/>
            <person name="Savage R."/>
            <person name="Osoegawa K."/>
            <person name="de Jong P."/>
            <person name="Lindberg D.R."/>
            <person name="Seaver E.C."/>
            <person name="Weisblat D.A."/>
            <person name="Putnam N.H."/>
            <person name="Grigoriev I.V."/>
            <person name="Rokhsar D.S."/>
        </authorList>
    </citation>
    <scope>NUCLEOTIDE SEQUENCE</scope>
</reference>
<protein>
    <submittedName>
        <fullName evidence="1 2">Uncharacterized protein</fullName>
    </submittedName>
</protein>
<evidence type="ECO:0000313" key="1">
    <source>
        <dbReference type="EMBL" id="ESN91066.1"/>
    </source>
</evidence>